<comment type="similarity">
    <text evidence="1">Belongs to the peptidase S33 family.</text>
</comment>
<dbReference type="EMBL" id="GG738849">
    <property type="protein sequence ID" value="EFC48992.1"/>
    <property type="molecule type" value="Genomic_DNA"/>
</dbReference>
<proteinExistence type="inferred from homology"/>
<reference evidence="4 5" key="1">
    <citation type="journal article" date="2010" name="Cell">
        <title>The genome of Naegleria gruberi illuminates early eukaryotic versatility.</title>
        <authorList>
            <person name="Fritz-Laylin L.K."/>
            <person name="Prochnik S.E."/>
            <person name="Ginger M.L."/>
            <person name="Dacks J.B."/>
            <person name="Carpenter M.L."/>
            <person name="Field M.C."/>
            <person name="Kuo A."/>
            <person name="Paredez A."/>
            <person name="Chapman J."/>
            <person name="Pham J."/>
            <person name="Shu S."/>
            <person name="Neupane R."/>
            <person name="Cipriano M."/>
            <person name="Mancuso J."/>
            <person name="Tu H."/>
            <person name="Salamov A."/>
            <person name="Lindquist E."/>
            <person name="Shapiro H."/>
            <person name="Lucas S."/>
            <person name="Grigoriev I.V."/>
            <person name="Cande W.Z."/>
            <person name="Fulton C."/>
            <person name="Rokhsar D.S."/>
            <person name="Dawson S.C."/>
        </authorList>
    </citation>
    <scope>NUCLEOTIDE SEQUENCE [LARGE SCALE GENOMIC DNA]</scope>
    <source>
        <strain evidence="4 5">NEG-M</strain>
    </source>
</reference>
<dbReference type="OrthoDB" id="190201at2759"/>
<name>D2V250_NAEGR</name>
<accession>D2V250</accession>
<dbReference type="SUPFAM" id="SSF53474">
    <property type="entry name" value="alpha/beta-Hydrolases"/>
    <property type="match status" value="1"/>
</dbReference>
<keyword evidence="2" id="KW-0378">Hydrolase</keyword>
<dbReference type="PANTHER" id="PTHR43248:SF3">
    <property type="entry name" value="AB HYDROLASE-1 DOMAIN-CONTAINING PROTEIN"/>
    <property type="match status" value="1"/>
</dbReference>
<dbReference type="GO" id="GO:0016787">
    <property type="term" value="F:hydrolase activity"/>
    <property type="evidence" value="ECO:0007669"/>
    <property type="project" value="UniProtKB-KW"/>
</dbReference>
<dbReference type="Gene3D" id="3.40.50.1820">
    <property type="entry name" value="alpha/beta hydrolase"/>
    <property type="match status" value="1"/>
</dbReference>
<keyword evidence="5" id="KW-1185">Reference proteome</keyword>
<dbReference type="InterPro" id="IPR051601">
    <property type="entry name" value="Serine_prot/Carboxylest_S33"/>
</dbReference>
<dbReference type="InterPro" id="IPR000073">
    <property type="entry name" value="AB_hydrolase_1"/>
</dbReference>
<sequence length="382" mass="44223">MSQQLVFSDHFIHDLYGKHSKIDEKLEFTPLGKLHYIQLLLNNQIVESEEEASSSPQTIGINRDEKHLIILLHGSFQTCHTFDDFVEEFYNYYQKEENNSLQRHSLNNRFRFVSVDLRGHGDSAHTPNQYSMDGFVADLILFVVRYLEKESFDRVSFVGMSLGGIILMNALLTDRKSTLSLSGGINSETLSRFEKILANHLHSISLIDISPDQIPVHSIIPQGTQSVSQQVKSTQTFNTFEEFLAWAQKYNPRRSVENLTTRLKYSLKCNPETNLWTWKYDTTFSIDNMAANTERNLREELWKALETKQDYQNVKVSIVRGADSSVTTREQLERLFNLLCKNYECNFIEISKAGHSVLGDNPKEYIENYFAQVFIPQKRSKH</sequence>
<dbReference type="PANTHER" id="PTHR43248">
    <property type="entry name" value="2-SUCCINYL-6-HYDROXY-2,4-CYCLOHEXADIENE-1-CARBOXYLATE SYNTHASE"/>
    <property type="match status" value="1"/>
</dbReference>
<dbReference type="InParanoid" id="D2V250"/>
<dbReference type="InterPro" id="IPR029058">
    <property type="entry name" value="AB_hydrolase_fold"/>
</dbReference>
<dbReference type="KEGG" id="ngr:NAEGRDRAFT_62879"/>
<dbReference type="Proteomes" id="UP000006671">
    <property type="component" value="Unassembled WGS sequence"/>
</dbReference>
<protein>
    <submittedName>
        <fullName evidence="4">Predicted protein</fullName>
    </submittedName>
</protein>
<gene>
    <name evidence="4" type="ORF">NAEGRDRAFT_62879</name>
</gene>
<dbReference type="RefSeq" id="XP_002681736.1">
    <property type="nucleotide sequence ID" value="XM_002681690.1"/>
</dbReference>
<dbReference type="GeneID" id="8861367"/>
<organism evidence="5">
    <name type="scientific">Naegleria gruberi</name>
    <name type="common">Amoeba</name>
    <dbReference type="NCBI Taxonomy" id="5762"/>
    <lineage>
        <taxon>Eukaryota</taxon>
        <taxon>Discoba</taxon>
        <taxon>Heterolobosea</taxon>
        <taxon>Tetramitia</taxon>
        <taxon>Eutetramitia</taxon>
        <taxon>Vahlkampfiidae</taxon>
        <taxon>Naegleria</taxon>
    </lineage>
</organism>
<evidence type="ECO:0000313" key="4">
    <source>
        <dbReference type="EMBL" id="EFC48992.1"/>
    </source>
</evidence>
<dbReference type="AlphaFoldDB" id="D2V250"/>
<dbReference type="VEuPathDB" id="AmoebaDB:NAEGRDRAFT_62879"/>
<feature type="domain" description="AB hydrolase-1" evidence="3">
    <location>
        <begin position="69"/>
        <end position="366"/>
    </location>
</feature>
<dbReference type="OMA" id="CHTFDDF"/>
<evidence type="ECO:0000256" key="2">
    <source>
        <dbReference type="ARBA" id="ARBA00022801"/>
    </source>
</evidence>
<evidence type="ECO:0000259" key="3">
    <source>
        <dbReference type="Pfam" id="PF12697"/>
    </source>
</evidence>
<dbReference type="Pfam" id="PF12697">
    <property type="entry name" value="Abhydrolase_6"/>
    <property type="match status" value="1"/>
</dbReference>
<evidence type="ECO:0000256" key="1">
    <source>
        <dbReference type="ARBA" id="ARBA00010088"/>
    </source>
</evidence>
<evidence type="ECO:0000313" key="5">
    <source>
        <dbReference type="Proteomes" id="UP000006671"/>
    </source>
</evidence>